<dbReference type="EMBL" id="CP151508">
    <property type="protein sequence ID" value="WZN63721.1"/>
    <property type="molecule type" value="Genomic_DNA"/>
</dbReference>
<dbReference type="GO" id="GO:0009507">
    <property type="term" value="C:chloroplast"/>
    <property type="evidence" value="ECO:0007669"/>
    <property type="project" value="TreeGrafter"/>
</dbReference>
<dbReference type="Gene3D" id="3.40.50.720">
    <property type="entry name" value="NAD(P)-binding Rossmann-like Domain"/>
    <property type="match status" value="1"/>
</dbReference>
<protein>
    <submittedName>
        <fullName evidence="3">NAD(P)-binding protein</fullName>
    </submittedName>
</protein>
<evidence type="ECO:0000256" key="1">
    <source>
        <dbReference type="SAM" id="MobiDB-lite"/>
    </source>
</evidence>
<dbReference type="PANTHER" id="PTHR14194:SF86">
    <property type="entry name" value="OS05G0110300 PROTEIN"/>
    <property type="match status" value="1"/>
</dbReference>
<name>A0AAX4PD44_9CHLO</name>
<dbReference type="AlphaFoldDB" id="A0AAX4PD44"/>
<dbReference type="Pfam" id="PF13460">
    <property type="entry name" value="NAD_binding_10"/>
    <property type="match status" value="1"/>
</dbReference>
<dbReference type="SUPFAM" id="SSF51735">
    <property type="entry name" value="NAD(P)-binding Rossmann-fold domains"/>
    <property type="match status" value="1"/>
</dbReference>
<organism evidence="3 4">
    <name type="scientific">Chloropicon roscoffensis</name>
    <dbReference type="NCBI Taxonomy" id="1461544"/>
    <lineage>
        <taxon>Eukaryota</taxon>
        <taxon>Viridiplantae</taxon>
        <taxon>Chlorophyta</taxon>
        <taxon>Chloropicophyceae</taxon>
        <taxon>Chloropicales</taxon>
        <taxon>Chloropicaceae</taxon>
        <taxon>Chloropicon</taxon>
    </lineage>
</organism>
<feature type="domain" description="NAD(P)-binding" evidence="2">
    <location>
        <begin position="48"/>
        <end position="269"/>
    </location>
</feature>
<reference evidence="3 4" key="1">
    <citation type="submission" date="2024-03" db="EMBL/GenBank/DDBJ databases">
        <title>Complete genome sequence of the green alga Chloropicon roscoffensis RCC1871.</title>
        <authorList>
            <person name="Lemieux C."/>
            <person name="Pombert J.-F."/>
            <person name="Otis C."/>
            <person name="Turmel M."/>
        </authorList>
    </citation>
    <scope>NUCLEOTIDE SEQUENCE [LARGE SCALE GENOMIC DNA]</scope>
    <source>
        <strain evidence="3 4">RCC1871</strain>
    </source>
</reference>
<dbReference type="CDD" id="cd05243">
    <property type="entry name" value="SDR_a5"/>
    <property type="match status" value="1"/>
</dbReference>
<dbReference type="InterPro" id="IPR044163">
    <property type="entry name" value="SARED1-like"/>
</dbReference>
<feature type="compositionally biased region" description="Low complexity" evidence="1">
    <location>
        <begin position="374"/>
        <end position="383"/>
    </location>
</feature>
<dbReference type="InterPro" id="IPR036291">
    <property type="entry name" value="NAD(P)-bd_dom_sf"/>
</dbReference>
<feature type="region of interest" description="Disordered" evidence="1">
    <location>
        <begin position="358"/>
        <end position="399"/>
    </location>
</feature>
<sequence>MVYTNAAPAIRGPGLAAKRAPARVARSRPRVAPCRAELSKSSKVLITGAGGRTGQLVLKKLSDSGVAVRGMFRTEKSKSKVAKQLEGVEAEVDLVVGDVSSPQDVRGAVEGCTHLVVLSSAKPQIKKRSLVRIVLKKLLRMDPGRPSFRWIENGAPEVVDYLGGKAQIDAARAAGLEQVVWVGSMGGTQSDNFLNTIGDGKILLWKRKAEKYLMDSGVKFTIVHPGGLLNEKEGERELVVDVDDKILEGEQRSVPRGDVADVVVGCLGEEAAYNLAFDLASKKPEDGKGGAEVTALLATLGGRSCDYKINDDDVDSLVLSDEYVGLEESITSMFPVPAAAAAKEALPEVDVSELRWAGEATAEEEEPELRWVGETTSSATSAEVTEEKARDPADAWYSW</sequence>
<dbReference type="Proteomes" id="UP001472866">
    <property type="component" value="Chromosome 08"/>
</dbReference>
<evidence type="ECO:0000259" key="2">
    <source>
        <dbReference type="Pfam" id="PF13460"/>
    </source>
</evidence>
<dbReference type="InterPro" id="IPR016040">
    <property type="entry name" value="NAD(P)-bd_dom"/>
</dbReference>
<evidence type="ECO:0000313" key="4">
    <source>
        <dbReference type="Proteomes" id="UP001472866"/>
    </source>
</evidence>
<accession>A0AAX4PD44</accession>
<evidence type="ECO:0000313" key="3">
    <source>
        <dbReference type="EMBL" id="WZN63721.1"/>
    </source>
</evidence>
<dbReference type="GO" id="GO:0016491">
    <property type="term" value="F:oxidoreductase activity"/>
    <property type="evidence" value="ECO:0007669"/>
    <property type="project" value="InterPro"/>
</dbReference>
<dbReference type="PANTHER" id="PTHR14194">
    <property type="entry name" value="NITROGEN METABOLIC REGULATION PROTEIN NMR-RELATED"/>
    <property type="match status" value="1"/>
</dbReference>
<proteinExistence type="predicted"/>
<gene>
    <name evidence="3" type="ORF">HKI87_08g52720</name>
</gene>
<keyword evidence="4" id="KW-1185">Reference proteome</keyword>